<evidence type="ECO:0000313" key="3">
    <source>
        <dbReference type="Proteomes" id="UP001596174"/>
    </source>
</evidence>
<feature type="region of interest" description="Disordered" evidence="1">
    <location>
        <begin position="29"/>
        <end position="89"/>
    </location>
</feature>
<sequence>MGAAAVLLLVGLAACGQHRLIVRTAAPAAAPGSASPSPTQGRAGAVAGTPVAPGASATAGAGTRGGRGARGAAPSRSPKAAGASASSASGPLLRTGGCVTDGKHGYRPVPCSSASAYARVISRRAVCPEGTDLRIAIRRGDADAGTACLRKLHGPHPGDPGGGGGTLIQVGDCVYVTPDGIARETACASRGGANPHPPQFRVTALVTSPAGCPEGSDGWIVLTPPQQGFACVSRLRGASPAPQDGNSRGN</sequence>
<keyword evidence="3" id="KW-1185">Reference proteome</keyword>
<name>A0ABW1G6T6_9ACTN</name>
<organism evidence="2 3">
    <name type="scientific">Streptacidiphilus monticola</name>
    <dbReference type="NCBI Taxonomy" id="2161674"/>
    <lineage>
        <taxon>Bacteria</taxon>
        <taxon>Bacillati</taxon>
        <taxon>Actinomycetota</taxon>
        <taxon>Actinomycetes</taxon>
        <taxon>Kitasatosporales</taxon>
        <taxon>Streptomycetaceae</taxon>
        <taxon>Streptacidiphilus</taxon>
    </lineage>
</organism>
<gene>
    <name evidence="2" type="ORF">ACFP3V_20245</name>
</gene>
<dbReference type="EMBL" id="JBHSQJ010000083">
    <property type="protein sequence ID" value="MFC5909536.1"/>
    <property type="molecule type" value="Genomic_DNA"/>
</dbReference>
<comment type="caution">
    <text evidence="2">The sequence shown here is derived from an EMBL/GenBank/DDBJ whole genome shotgun (WGS) entry which is preliminary data.</text>
</comment>
<feature type="compositionally biased region" description="Low complexity" evidence="1">
    <location>
        <begin position="29"/>
        <end position="61"/>
    </location>
</feature>
<protein>
    <recommendedName>
        <fullName evidence="4">Serine/threonine protein kinase</fullName>
    </recommendedName>
</protein>
<dbReference type="Proteomes" id="UP001596174">
    <property type="component" value="Unassembled WGS sequence"/>
</dbReference>
<proteinExistence type="predicted"/>
<feature type="compositionally biased region" description="Low complexity" evidence="1">
    <location>
        <begin position="70"/>
        <end position="89"/>
    </location>
</feature>
<accession>A0ABW1G6T6</accession>
<evidence type="ECO:0000256" key="1">
    <source>
        <dbReference type="SAM" id="MobiDB-lite"/>
    </source>
</evidence>
<reference evidence="3" key="1">
    <citation type="journal article" date="2019" name="Int. J. Syst. Evol. Microbiol.">
        <title>The Global Catalogue of Microorganisms (GCM) 10K type strain sequencing project: providing services to taxonomists for standard genome sequencing and annotation.</title>
        <authorList>
            <consortium name="The Broad Institute Genomics Platform"/>
            <consortium name="The Broad Institute Genome Sequencing Center for Infectious Disease"/>
            <person name="Wu L."/>
            <person name="Ma J."/>
        </authorList>
    </citation>
    <scope>NUCLEOTIDE SEQUENCE [LARGE SCALE GENOMIC DNA]</scope>
    <source>
        <strain evidence="3">JCM 4816</strain>
    </source>
</reference>
<evidence type="ECO:0000313" key="2">
    <source>
        <dbReference type="EMBL" id="MFC5909536.1"/>
    </source>
</evidence>
<evidence type="ECO:0008006" key="4">
    <source>
        <dbReference type="Google" id="ProtNLM"/>
    </source>
</evidence>
<dbReference type="RefSeq" id="WP_380585415.1">
    <property type="nucleotide sequence ID" value="NZ_JBHSQJ010000083.1"/>
</dbReference>